<comment type="similarity">
    <text evidence="3">Belongs to the RBT5 family.</text>
</comment>
<evidence type="ECO:0000256" key="2">
    <source>
        <dbReference type="ARBA" id="ARBA00004613"/>
    </source>
</evidence>
<keyword evidence="5" id="KW-0472">Membrane</keyword>
<keyword evidence="5" id="KW-0336">GPI-anchor</keyword>
<dbReference type="InterPro" id="IPR008427">
    <property type="entry name" value="Extracellular_membr_CFEM_dom"/>
</dbReference>
<evidence type="ECO:0000259" key="11">
    <source>
        <dbReference type="Pfam" id="PF05730"/>
    </source>
</evidence>
<evidence type="ECO:0000256" key="8">
    <source>
        <dbReference type="ARBA" id="ARBA00023288"/>
    </source>
</evidence>
<dbReference type="AlphaFoldDB" id="A0A517L6B8"/>
<feature type="signal peptide" evidence="10">
    <location>
        <begin position="1"/>
        <end position="17"/>
    </location>
</feature>
<evidence type="ECO:0000256" key="1">
    <source>
        <dbReference type="ARBA" id="ARBA00004589"/>
    </source>
</evidence>
<gene>
    <name evidence="12" type="ORF">FKW77_010227</name>
</gene>
<keyword evidence="4" id="KW-0964">Secreted</keyword>
<keyword evidence="8" id="KW-0449">Lipoprotein</keyword>
<feature type="compositionally biased region" description="Pro residues" evidence="9">
    <location>
        <begin position="26"/>
        <end position="36"/>
    </location>
</feature>
<feature type="region of interest" description="Disordered" evidence="9">
    <location>
        <begin position="21"/>
        <end position="55"/>
    </location>
</feature>
<evidence type="ECO:0000256" key="9">
    <source>
        <dbReference type="SAM" id="MobiDB-lite"/>
    </source>
</evidence>
<keyword evidence="5" id="KW-0325">Glycoprotein</keyword>
<dbReference type="GO" id="GO:0005576">
    <property type="term" value="C:extracellular region"/>
    <property type="evidence" value="ECO:0007669"/>
    <property type="project" value="UniProtKB-SubCell"/>
</dbReference>
<dbReference type="OrthoDB" id="3938569at2759"/>
<protein>
    <recommendedName>
        <fullName evidence="11">CFEM domain-containing protein</fullName>
    </recommendedName>
</protein>
<keyword evidence="13" id="KW-1185">Reference proteome</keyword>
<evidence type="ECO:0000313" key="13">
    <source>
        <dbReference type="Proteomes" id="UP000316270"/>
    </source>
</evidence>
<dbReference type="Proteomes" id="UP000316270">
    <property type="component" value="Chromosome 5"/>
</dbReference>
<dbReference type="EMBL" id="CP042189">
    <property type="protein sequence ID" value="QDS71187.1"/>
    <property type="molecule type" value="Genomic_DNA"/>
</dbReference>
<evidence type="ECO:0000313" key="12">
    <source>
        <dbReference type="EMBL" id="QDS71187.1"/>
    </source>
</evidence>
<organism evidence="12 13">
    <name type="scientific">Venturia effusa</name>
    <dbReference type="NCBI Taxonomy" id="50376"/>
    <lineage>
        <taxon>Eukaryota</taxon>
        <taxon>Fungi</taxon>
        <taxon>Dikarya</taxon>
        <taxon>Ascomycota</taxon>
        <taxon>Pezizomycotina</taxon>
        <taxon>Dothideomycetes</taxon>
        <taxon>Pleosporomycetidae</taxon>
        <taxon>Venturiales</taxon>
        <taxon>Venturiaceae</taxon>
        <taxon>Venturia</taxon>
    </lineage>
</organism>
<name>A0A517L6B8_9PEZI</name>
<feature type="chain" id="PRO_5022040551" description="CFEM domain-containing protein" evidence="10">
    <location>
        <begin position="18"/>
        <end position="121"/>
    </location>
</feature>
<feature type="domain" description="CFEM" evidence="11">
    <location>
        <begin position="57"/>
        <end position="119"/>
    </location>
</feature>
<dbReference type="Pfam" id="PF05730">
    <property type="entry name" value="CFEM"/>
    <property type="match status" value="1"/>
</dbReference>
<comment type="subcellular location">
    <subcellularLocation>
        <location evidence="1">Membrane</location>
        <topology evidence="1">Lipid-anchor</topology>
        <topology evidence="1">GPI-anchor</topology>
    </subcellularLocation>
    <subcellularLocation>
        <location evidence="2">Secreted</location>
    </subcellularLocation>
</comment>
<feature type="compositionally biased region" description="Gly residues" evidence="9">
    <location>
        <begin position="38"/>
        <end position="55"/>
    </location>
</feature>
<sequence length="121" mass="11482">MQFTLTSILGFVALATAYPQGAPAAPAAPPAAPPTTPGAGGPGGASGGSGSSGAAGPGLPSCGLNLVAPAFQKSGCSNSDKQCLCASADLKQVFTSGVAGACPNEADKQAYSSFFTGLCGQ</sequence>
<evidence type="ECO:0000256" key="5">
    <source>
        <dbReference type="ARBA" id="ARBA00022622"/>
    </source>
</evidence>
<keyword evidence="6 10" id="KW-0732">Signal</keyword>
<evidence type="ECO:0000256" key="3">
    <source>
        <dbReference type="ARBA" id="ARBA00010031"/>
    </source>
</evidence>
<evidence type="ECO:0000256" key="10">
    <source>
        <dbReference type="SAM" id="SignalP"/>
    </source>
</evidence>
<evidence type="ECO:0000256" key="7">
    <source>
        <dbReference type="ARBA" id="ARBA00023157"/>
    </source>
</evidence>
<accession>A0A517L6B8</accession>
<keyword evidence="7" id="KW-1015">Disulfide bond</keyword>
<evidence type="ECO:0000256" key="4">
    <source>
        <dbReference type="ARBA" id="ARBA00022525"/>
    </source>
</evidence>
<evidence type="ECO:0000256" key="6">
    <source>
        <dbReference type="ARBA" id="ARBA00022729"/>
    </source>
</evidence>
<reference evidence="12 13" key="1">
    <citation type="submission" date="2019-07" db="EMBL/GenBank/DDBJ databases">
        <title>Finished genome of Venturia effusa.</title>
        <authorList>
            <person name="Young C.A."/>
            <person name="Cox M.P."/>
            <person name="Ganley A.R.D."/>
            <person name="David W.J."/>
        </authorList>
    </citation>
    <scope>NUCLEOTIDE SEQUENCE [LARGE SCALE GENOMIC DNA]</scope>
    <source>
        <strain evidence="13">albino</strain>
    </source>
</reference>
<dbReference type="GO" id="GO:0098552">
    <property type="term" value="C:side of membrane"/>
    <property type="evidence" value="ECO:0007669"/>
    <property type="project" value="UniProtKB-KW"/>
</dbReference>
<proteinExistence type="inferred from homology"/>